<evidence type="ECO:0000313" key="2">
    <source>
        <dbReference type="EMBL" id="MDE1460576.1"/>
    </source>
</evidence>
<dbReference type="Pfam" id="PF04069">
    <property type="entry name" value="OpuAC"/>
    <property type="match status" value="1"/>
</dbReference>
<protein>
    <submittedName>
        <fullName evidence="2">ABC transporter substrate-binding protein</fullName>
    </submittedName>
</protein>
<dbReference type="InterPro" id="IPR007210">
    <property type="entry name" value="ABC_Gly_betaine_transp_sub-bd"/>
</dbReference>
<dbReference type="RefSeq" id="WP_274686947.1">
    <property type="nucleotide sequence ID" value="NZ_JAPMOU010000001.1"/>
</dbReference>
<evidence type="ECO:0000313" key="3">
    <source>
        <dbReference type="Proteomes" id="UP001528823"/>
    </source>
</evidence>
<comment type="caution">
    <text evidence="2">The sequence shown here is derived from an EMBL/GenBank/DDBJ whole genome shotgun (WGS) entry which is preliminary data.</text>
</comment>
<keyword evidence="3" id="KW-1185">Reference proteome</keyword>
<accession>A0ABT5U3N3</accession>
<feature type="domain" description="ABC-type glycine betaine transport system substrate-binding" evidence="1">
    <location>
        <begin position="16"/>
        <end position="288"/>
    </location>
</feature>
<dbReference type="EMBL" id="JAPMOU010000001">
    <property type="protein sequence ID" value="MDE1460576.1"/>
    <property type="molecule type" value="Genomic_DNA"/>
</dbReference>
<dbReference type="Proteomes" id="UP001528823">
    <property type="component" value="Unassembled WGS sequence"/>
</dbReference>
<evidence type="ECO:0000259" key="1">
    <source>
        <dbReference type="Pfam" id="PF04069"/>
    </source>
</evidence>
<proteinExistence type="predicted"/>
<dbReference type="SUPFAM" id="SSF53850">
    <property type="entry name" value="Periplasmic binding protein-like II"/>
    <property type="match status" value="1"/>
</dbReference>
<organism evidence="2 3">
    <name type="scientific">Spartinivicinus poritis</name>
    <dbReference type="NCBI Taxonomy" id="2994640"/>
    <lineage>
        <taxon>Bacteria</taxon>
        <taxon>Pseudomonadati</taxon>
        <taxon>Pseudomonadota</taxon>
        <taxon>Gammaproteobacteria</taxon>
        <taxon>Oceanospirillales</taxon>
        <taxon>Zooshikellaceae</taxon>
        <taxon>Spartinivicinus</taxon>
    </lineage>
</organism>
<dbReference type="CDD" id="cd13643">
    <property type="entry name" value="PBP2_BCP_2"/>
    <property type="match status" value="1"/>
</dbReference>
<sequence>MSVSMSEFAIGSSNERIKIVINDWTSQIVMSNISAIFFQEMGYKTSFVQLTTDAQWSMISRGHIHLQLEVWEGTMATQYKKLMDNNRIIDLGNHNAKTREDWWYPDYVEEKCPGLPDWKALLDCSELFTNEKSNGKGIYLGGPWEKPDAKRIRVLGLNFNVERVSHGDQLWIELEQAYNKRKPIVLFNWTPNWIEYKYKGKFVEFPEYSTKCETDPSWGINPEATYDCGNPKNGWLKKIAWIKFPNKWPCAYQVAKRMNFTNELIAELVYWVDGQYLTHLQAAQQWIKTKKHIWQQWIPPECKRDSMSIYEE</sequence>
<dbReference type="Gene3D" id="3.40.190.10">
    <property type="entry name" value="Periplasmic binding protein-like II"/>
    <property type="match status" value="1"/>
</dbReference>
<dbReference type="Gene3D" id="3.40.190.100">
    <property type="entry name" value="Glycine betaine-binding periplasmic protein, domain 2"/>
    <property type="match status" value="1"/>
</dbReference>
<name>A0ABT5U3N3_9GAMM</name>
<reference evidence="2 3" key="1">
    <citation type="submission" date="2022-11" db="EMBL/GenBank/DDBJ databases">
        <title>Spartinivicinus poritis sp. nov., isolated from scleractinian coral Porites lutea.</title>
        <authorList>
            <person name="Zhang G."/>
            <person name="Cai L."/>
            <person name="Wei Q."/>
        </authorList>
    </citation>
    <scope>NUCLEOTIDE SEQUENCE [LARGE SCALE GENOMIC DNA]</scope>
    <source>
        <strain evidence="2 3">A2-2</strain>
    </source>
</reference>
<gene>
    <name evidence="2" type="ORF">ORQ98_01220</name>
</gene>